<reference evidence="1" key="1">
    <citation type="submission" date="2019-10" db="EMBL/GenBank/DDBJ databases">
        <authorList>
            <person name="Soares A.E.R."/>
            <person name="Aleixo A."/>
            <person name="Schneider P."/>
            <person name="Miyaki C.Y."/>
            <person name="Schneider M.P."/>
            <person name="Mello C."/>
            <person name="Vasconcelos A.T.R."/>
        </authorList>
    </citation>
    <scope>NUCLEOTIDE SEQUENCE</scope>
    <source>
        <tissue evidence="1">Muscle</tissue>
    </source>
</reference>
<gene>
    <name evidence="1" type="ORF">WISP_17848</name>
</gene>
<evidence type="ECO:0000313" key="1">
    <source>
        <dbReference type="EMBL" id="KAJ7426231.1"/>
    </source>
</evidence>
<protein>
    <submittedName>
        <fullName evidence="1">Uncharacterized protein</fullName>
    </submittedName>
</protein>
<name>A0ABQ9DQ14_9PASS</name>
<sequence length="87" mass="9606">MIELPLITIATYKIVAEVCQGNDINLQVVEVLEIKYVSSLKYQLIASLYVNASVFQQDDTVKLLTFVKKKKLGAGGKKAGINFGFPK</sequence>
<comment type="caution">
    <text evidence="1">The sequence shown here is derived from an EMBL/GenBank/DDBJ whole genome shotgun (WGS) entry which is preliminary data.</text>
</comment>
<organism evidence="1 2">
    <name type="scientific">Willisornis vidua</name>
    <name type="common">Xingu scale-backed antbird</name>
    <dbReference type="NCBI Taxonomy" id="1566151"/>
    <lineage>
        <taxon>Eukaryota</taxon>
        <taxon>Metazoa</taxon>
        <taxon>Chordata</taxon>
        <taxon>Craniata</taxon>
        <taxon>Vertebrata</taxon>
        <taxon>Euteleostomi</taxon>
        <taxon>Archelosauria</taxon>
        <taxon>Archosauria</taxon>
        <taxon>Dinosauria</taxon>
        <taxon>Saurischia</taxon>
        <taxon>Theropoda</taxon>
        <taxon>Coelurosauria</taxon>
        <taxon>Aves</taxon>
        <taxon>Neognathae</taxon>
        <taxon>Neoaves</taxon>
        <taxon>Telluraves</taxon>
        <taxon>Australaves</taxon>
        <taxon>Passeriformes</taxon>
        <taxon>Thamnophilidae</taxon>
        <taxon>Willisornis</taxon>
    </lineage>
</organism>
<dbReference type="EMBL" id="WHWB01032278">
    <property type="protein sequence ID" value="KAJ7426231.1"/>
    <property type="molecule type" value="Genomic_DNA"/>
</dbReference>
<accession>A0ABQ9DQ14</accession>
<dbReference type="Proteomes" id="UP001145742">
    <property type="component" value="Unassembled WGS sequence"/>
</dbReference>
<keyword evidence="2" id="KW-1185">Reference proteome</keyword>
<proteinExistence type="predicted"/>
<evidence type="ECO:0000313" key="2">
    <source>
        <dbReference type="Proteomes" id="UP001145742"/>
    </source>
</evidence>